<organism evidence="4 5">
    <name type="scientific">Penicillium ucsense</name>
    <dbReference type="NCBI Taxonomy" id="2839758"/>
    <lineage>
        <taxon>Eukaryota</taxon>
        <taxon>Fungi</taxon>
        <taxon>Dikarya</taxon>
        <taxon>Ascomycota</taxon>
        <taxon>Pezizomycotina</taxon>
        <taxon>Eurotiomycetes</taxon>
        <taxon>Eurotiomycetidae</taxon>
        <taxon>Eurotiales</taxon>
        <taxon>Aspergillaceae</taxon>
        <taxon>Penicillium</taxon>
    </lineage>
</organism>
<dbReference type="SUPFAM" id="SSF57756">
    <property type="entry name" value="Retrovirus zinc finger-like domains"/>
    <property type="match status" value="1"/>
</dbReference>
<sequence length="229" mass="25452">MHINPRTRMDATNQYKKLEEVLKHLGSVFDNPDRKRLARDEYANLKMDVKTDFTDFLADFNRLAEEASQPMDLRKQDLYQKIPPLIQNQVMMDVDDDGVSLDQFVRRCQKAAGRISQQIAARGLRESRPSAGSRNSRAQSNTTARNTTLNSNVTGAPSTFVRDPAKKAQLMKEGKCFVCEEKGHLSRNCPKKKSATVAATTTGSSVKEADKVNLVELEGSDSDSNAGKA</sequence>
<keyword evidence="1" id="KW-0862">Zinc</keyword>
<evidence type="ECO:0000313" key="5">
    <source>
        <dbReference type="Proteomes" id="UP000631181"/>
    </source>
</evidence>
<feature type="region of interest" description="Disordered" evidence="2">
    <location>
        <begin position="187"/>
        <end position="206"/>
    </location>
</feature>
<name>A0A8J8W503_9EURO</name>
<dbReference type="GO" id="GO:0003676">
    <property type="term" value="F:nucleic acid binding"/>
    <property type="evidence" value="ECO:0007669"/>
    <property type="project" value="InterPro"/>
</dbReference>
<feature type="compositionally biased region" description="Low complexity" evidence="2">
    <location>
        <begin position="195"/>
        <end position="206"/>
    </location>
</feature>
<dbReference type="AlphaFoldDB" id="A0A8J8W503"/>
<dbReference type="GO" id="GO:0008270">
    <property type="term" value="F:zinc ion binding"/>
    <property type="evidence" value="ECO:0007669"/>
    <property type="project" value="UniProtKB-KW"/>
</dbReference>
<dbReference type="PROSITE" id="PS50158">
    <property type="entry name" value="ZF_CCHC"/>
    <property type="match status" value="1"/>
</dbReference>
<evidence type="ECO:0000256" key="1">
    <source>
        <dbReference type="PROSITE-ProRule" id="PRU00047"/>
    </source>
</evidence>
<dbReference type="SMART" id="SM00343">
    <property type="entry name" value="ZnF_C2HC"/>
    <property type="match status" value="1"/>
</dbReference>
<keyword evidence="1" id="KW-0479">Metal-binding</keyword>
<evidence type="ECO:0000259" key="3">
    <source>
        <dbReference type="PROSITE" id="PS50158"/>
    </source>
</evidence>
<accession>A0A8J8W503</accession>
<dbReference type="OrthoDB" id="4365667at2759"/>
<dbReference type="Gene3D" id="4.10.60.10">
    <property type="entry name" value="Zinc finger, CCHC-type"/>
    <property type="match status" value="1"/>
</dbReference>
<evidence type="ECO:0000313" key="4">
    <source>
        <dbReference type="EMBL" id="KAF7716504.1"/>
    </source>
</evidence>
<keyword evidence="1" id="KW-0863">Zinc-finger</keyword>
<feature type="region of interest" description="Disordered" evidence="2">
    <location>
        <begin position="119"/>
        <end position="161"/>
    </location>
</feature>
<dbReference type="InterPro" id="IPR001878">
    <property type="entry name" value="Znf_CCHC"/>
</dbReference>
<dbReference type="EMBL" id="WIWV01000040">
    <property type="protein sequence ID" value="KAF7716504.1"/>
    <property type="molecule type" value="Genomic_DNA"/>
</dbReference>
<protein>
    <submittedName>
        <fullName evidence="4">Zinc finger CCHC-type domain-containing protein</fullName>
    </submittedName>
</protein>
<reference evidence="4" key="1">
    <citation type="journal article" date="2020" name="Front. Microbiol.">
        <title>Gene regulatory networks of Penicillium echinulatum 2HH and Penicillium oxalicum 114-2 inferred by a computational biology approach.</title>
        <authorList>
            <person name="Lenz A.R."/>
            <person name="Galan-Vasquez E."/>
            <person name="Balbinot E."/>
            <person name="De Abreu F.P."/>
            <person name="De Oliveira N.S."/>
            <person name="Da Rosa L.O."/>
            <person name="De Avila E Silva S."/>
            <person name="Camassola M."/>
            <person name="Dillon A.J.P."/>
            <person name="Perez-Rueda E."/>
        </authorList>
    </citation>
    <scope>NUCLEOTIDE SEQUENCE</scope>
    <source>
        <strain evidence="4">S1M29</strain>
    </source>
</reference>
<comment type="caution">
    <text evidence="4">The sequence shown here is derived from an EMBL/GenBank/DDBJ whole genome shotgun (WGS) entry which is preliminary data.</text>
</comment>
<evidence type="ECO:0000256" key="2">
    <source>
        <dbReference type="SAM" id="MobiDB-lite"/>
    </source>
</evidence>
<dbReference type="InterPro" id="IPR036875">
    <property type="entry name" value="Znf_CCHC_sf"/>
</dbReference>
<dbReference type="Proteomes" id="UP000631181">
    <property type="component" value="Unassembled WGS sequence"/>
</dbReference>
<keyword evidence="5" id="KW-1185">Reference proteome</keyword>
<dbReference type="Pfam" id="PF00098">
    <property type="entry name" value="zf-CCHC"/>
    <property type="match status" value="1"/>
</dbReference>
<feature type="compositionally biased region" description="Polar residues" evidence="2">
    <location>
        <begin position="130"/>
        <end position="157"/>
    </location>
</feature>
<proteinExistence type="predicted"/>
<feature type="domain" description="CCHC-type" evidence="3">
    <location>
        <begin position="175"/>
        <end position="191"/>
    </location>
</feature>
<gene>
    <name evidence="4" type="ORF">PECM_005680</name>
</gene>